<feature type="transmembrane region" description="Helical" evidence="1">
    <location>
        <begin position="58"/>
        <end position="77"/>
    </location>
</feature>
<keyword evidence="1" id="KW-1133">Transmembrane helix</keyword>
<keyword evidence="1" id="KW-0812">Transmembrane</keyword>
<comment type="caution">
    <text evidence="2">The sequence shown here is derived from an EMBL/GenBank/DDBJ whole genome shotgun (WGS) entry which is preliminary data.</text>
</comment>
<reference evidence="2" key="1">
    <citation type="submission" date="2020-11" db="EMBL/GenBank/DDBJ databases">
        <authorList>
            <consortium name="DOE Joint Genome Institute"/>
            <person name="Ahrendt S."/>
            <person name="Riley R."/>
            <person name="Andreopoulos W."/>
            <person name="LaButti K."/>
            <person name="Pangilinan J."/>
            <person name="Ruiz-duenas F.J."/>
            <person name="Barrasa J.M."/>
            <person name="Sanchez-Garcia M."/>
            <person name="Camarero S."/>
            <person name="Miyauchi S."/>
            <person name="Serrano A."/>
            <person name="Linde D."/>
            <person name="Babiker R."/>
            <person name="Drula E."/>
            <person name="Ayuso-Fernandez I."/>
            <person name="Pacheco R."/>
            <person name="Padilla G."/>
            <person name="Ferreira P."/>
            <person name="Barriuso J."/>
            <person name="Kellner H."/>
            <person name="Castanera R."/>
            <person name="Alfaro M."/>
            <person name="Ramirez L."/>
            <person name="Pisabarro A.G."/>
            <person name="Kuo A."/>
            <person name="Tritt A."/>
            <person name="Lipzen A."/>
            <person name="He G."/>
            <person name="Yan M."/>
            <person name="Ng V."/>
            <person name="Cullen D."/>
            <person name="Martin F."/>
            <person name="Rosso M.-N."/>
            <person name="Henrissat B."/>
            <person name="Hibbett D."/>
            <person name="Martinez A.T."/>
            <person name="Grigoriev I.V."/>
        </authorList>
    </citation>
    <scope>NUCLEOTIDE SEQUENCE</scope>
    <source>
        <strain evidence="2">AH 44721</strain>
    </source>
</reference>
<dbReference type="Proteomes" id="UP000724874">
    <property type="component" value="Unassembled WGS sequence"/>
</dbReference>
<organism evidence="2 3">
    <name type="scientific">Gymnopilus junonius</name>
    <name type="common">Spectacular rustgill mushroom</name>
    <name type="synonym">Gymnopilus spectabilis subsp. junonius</name>
    <dbReference type="NCBI Taxonomy" id="109634"/>
    <lineage>
        <taxon>Eukaryota</taxon>
        <taxon>Fungi</taxon>
        <taxon>Dikarya</taxon>
        <taxon>Basidiomycota</taxon>
        <taxon>Agaricomycotina</taxon>
        <taxon>Agaricomycetes</taxon>
        <taxon>Agaricomycetidae</taxon>
        <taxon>Agaricales</taxon>
        <taxon>Agaricineae</taxon>
        <taxon>Hymenogastraceae</taxon>
        <taxon>Gymnopilus</taxon>
    </lineage>
</organism>
<proteinExistence type="predicted"/>
<protein>
    <submittedName>
        <fullName evidence="2">Uncharacterized protein</fullName>
    </submittedName>
</protein>
<feature type="transmembrane region" description="Helical" evidence="1">
    <location>
        <begin position="137"/>
        <end position="157"/>
    </location>
</feature>
<name>A0A9P5TKJ6_GYMJU</name>
<feature type="transmembrane region" description="Helical" evidence="1">
    <location>
        <begin position="89"/>
        <end position="110"/>
    </location>
</feature>
<gene>
    <name evidence="2" type="ORF">CPB84DRAFT_1748647</name>
</gene>
<keyword evidence="1" id="KW-0472">Membrane</keyword>
<feature type="transmembrane region" description="Helical" evidence="1">
    <location>
        <begin position="169"/>
        <end position="194"/>
    </location>
</feature>
<evidence type="ECO:0000313" key="2">
    <source>
        <dbReference type="EMBL" id="KAF8893191.1"/>
    </source>
</evidence>
<accession>A0A9P5TKJ6</accession>
<evidence type="ECO:0000313" key="3">
    <source>
        <dbReference type="Proteomes" id="UP000724874"/>
    </source>
</evidence>
<sequence length="231" mass="25971">MSPHSNSLCITFLRYVWRGNTDTLSTDDAFAMVAAMVDLFIPMLLLSTSNSDPTRFPFLAIFFIVIWSSRASINFSTRQIYKALKDEDAAMKCLLLAILHLTIGLVYGILGATTCTTEVQCTEHEHLCLCLLPTKLAISHILADAVMVFVNWKLVVIVNPRFAPLCQELLILTFSSMICILIIDVVSWLFYVQITFKDPFTVFCLLNLVPSSAAIFICEVGRNELQFKPFL</sequence>
<feature type="transmembrane region" description="Helical" evidence="1">
    <location>
        <begin position="29"/>
        <end position="46"/>
    </location>
</feature>
<dbReference type="EMBL" id="JADNYJ010000067">
    <property type="protein sequence ID" value="KAF8893191.1"/>
    <property type="molecule type" value="Genomic_DNA"/>
</dbReference>
<dbReference type="AlphaFoldDB" id="A0A9P5TKJ6"/>
<evidence type="ECO:0000256" key="1">
    <source>
        <dbReference type="SAM" id="Phobius"/>
    </source>
</evidence>
<keyword evidence="3" id="KW-1185">Reference proteome</keyword>